<dbReference type="EnsemblMetazoa" id="CJA06548.1">
    <property type="protein sequence ID" value="CJA06548.1"/>
    <property type="gene ID" value="WBGene00125752"/>
</dbReference>
<dbReference type="PANTHER" id="PTHR24340">
    <property type="entry name" value="HOMEOBOX PROTEIN NKX"/>
    <property type="match status" value="1"/>
</dbReference>
<dbReference type="GO" id="GO:0005634">
    <property type="term" value="C:nucleus"/>
    <property type="evidence" value="ECO:0007669"/>
    <property type="project" value="UniProtKB-SubCell"/>
</dbReference>
<dbReference type="InterPro" id="IPR009057">
    <property type="entry name" value="Homeodomain-like_sf"/>
</dbReference>
<keyword evidence="4 5" id="KW-0539">Nucleus</keyword>
<dbReference type="GO" id="GO:0030154">
    <property type="term" value="P:cell differentiation"/>
    <property type="evidence" value="ECO:0007669"/>
    <property type="project" value="TreeGrafter"/>
</dbReference>
<dbReference type="PANTHER" id="PTHR24340:SF107">
    <property type="entry name" value="HOMEOBOX DOMAIN-CONTAINING PROTEIN"/>
    <property type="match status" value="1"/>
</dbReference>
<feature type="compositionally biased region" description="Basic and acidic residues" evidence="7">
    <location>
        <begin position="165"/>
        <end position="192"/>
    </location>
</feature>
<evidence type="ECO:0000256" key="5">
    <source>
        <dbReference type="PROSITE-ProRule" id="PRU00108"/>
    </source>
</evidence>
<name>A0A8R1DNN0_CAEJA</name>
<evidence type="ECO:0000313" key="9">
    <source>
        <dbReference type="EnsemblMetazoa" id="CJA06548.1"/>
    </source>
</evidence>
<dbReference type="Gene3D" id="1.10.10.60">
    <property type="entry name" value="Homeodomain-like"/>
    <property type="match status" value="1"/>
</dbReference>
<protein>
    <submittedName>
        <fullName evidence="9">Homeobox domain-containing protein</fullName>
    </submittedName>
</protein>
<dbReference type="GO" id="GO:0000978">
    <property type="term" value="F:RNA polymerase II cis-regulatory region sequence-specific DNA binding"/>
    <property type="evidence" value="ECO:0007669"/>
    <property type="project" value="TreeGrafter"/>
</dbReference>
<evidence type="ECO:0000259" key="8">
    <source>
        <dbReference type="PROSITE" id="PS50071"/>
    </source>
</evidence>
<dbReference type="PRINTS" id="PR00024">
    <property type="entry name" value="HOMEOBOX"/>
</dbReference>
<dbReference type="AlphaFoldDB" id="A0A8R1DNN0"/>
<feature type="compositionally biased region" description="Low complexity" evidence="7">
    <location>
        <begin position="1"/>
        <end position="19"/>
    </location>
</feature>
<proteinExistence type="predicted"/>
<dbReference type="Pfam" id="PF00046">
    <property type="entry name" value="Homeodomain"/>
    <property type="match status" value="1"/>
</dbReference>
<accession>A0A8R1DNN0</accession>
<keyword evidence="2 5" id="KW-0238">DNA-binding</keyword>
<comment type="subcellular location">
    <subcellularLocation>
        <location evidence="1 5 6">Nucleus</location>
    </subcellularLocation>
</comment>
<keyword evidence="10" id="KW-1185">Reference proteome</keyword>
<dbReference type="InterPro" id="IPR050394">
    <property type="entry name" value="Homeobox_NK-like"/>
</dbReference>
<reference evidence="9" key="2">
    <citation type="submission" date="2022-06" db="UniProtKB">
        <authorList>
            <consortium name="EnsemblMetazoa"/>
        </authorList>
    </citation>
    <scope>IDENTIFICATION</scope>
    <source>
        <strain evidence="9">DF5081</strain>
    </source>
</reference>
<evidence type="ECO:0000256" key="2">
    <source>
        <dbReference type="ARBA" id="ARBA00023125"/>
    </source>
</evidence>
<feature type="compositionally biased region" description="Basic and acidic residues" evidence="7">
    <location>
        <begin position="202"/>
        <end position="211"/>
    </location>
</feature>
<dbReference type="PROSITE" id="PS50071">
    <property type="entry name" value="HOMEOBOX_2"/>
    <property type="match status" value="1"/>
</dbReference>
<evidence type="ECO:0000256" key="3">
    <source>
        <dbReference type="ARBA" id="ARBA00023155"/>
    </source>
</evidence>
<dbReference type="Proteomes" id="UP000005237">
    <property type="component" value="Unassembled WGS sequence"/>
</dbReference>
<dbReference type="CDD" id="cd00086">
    <property type="entry name" value="homeodomain"/>
    <property type="match status" value="1"/>
</dbReference>
<evidence type="ECO:0000256" key="6">
    <source>
        <dbReference type="RuleBase" id="RU000682"/>
    </source>
</evidence>
<dbReference type="InterPro" id="IPR001356">
    <property type="entry name" value="HD"/>
</dbReference>
<dbReference type="FunFam" id="1.10.10.60:FF:000678">
    <property type="entry name" value="C. Elegans Homeobox"/>
    <property type="match status" value="1"/>
</dbReference>
<dbReference type="SUPFAM" id="SSF46689">
    <property type="entry name" value="Homeodomain-like"/>
    <property type="match status" value="1"/>
</dbReference>
<organism evidence="9 10">
    <name type="scientific">Caenorhabditis japonica</name>
    <dbReference type="NCBI Taxonomy" id="281687"/>
    <lineage>
        <taxon>Eukaryota</taxon>
        <taxon>Metazoa</taxon>
        <taxon>Ecdysozoa</taxon>
        <taxon>Nematoda</taxon>
        <taxon>Chromadorea</taxon>
        <taxon>Rhabditida</taxon>
        <taxon>Rhabditina</taxon>
        <taxon>Rhabditomorpha</taxon>
        <taxon>Rhabditoidea</taxon>
        <taxon>Rhabditidae</taxon>
        <taxon>Peloderinae</taxon>
        <taxon>Caenorhabditis</taxon>
    </lineage>
</organism>
<dbReference type="InterPro" id="IPR017970">
    <property type="entry name" value="Homeobox_CS"/>
</dbReference>
<dbReference type="GO" id="GO:0000981">
    <property type="term" value="F:DNA-binding transcription factor activity, RNA polymerase II-specific"/>
    <property type="evidence" value="ECO:0007669"/>
    <property type="project" value="InterPro"/>
</dbReference>
<reference evidence="10" key="1">
    <citation type="submission" date="2010-08" db="EMBL/GenBank/DDBJ databases">
        <authorList>
            <consortium name="Caenorhabditis japonica Sequencing Consortium"/>
            <person name="Wilson R.K."/>
        </authorList>
    </citation>
    <scope>NUCLEOTIDE SEQUENCE [LARGE SCALE GENOMIC DNA]</scope>
    <source>
        <strain evidence="10">DF5081</strain>
    </source>
</reference>
<feature type="domain" description="Homeobox" evidence="8">
    <location>
        <begin position="105"/>
        <end position="165"/>
    </location>
</feature>
<evidence type="ECO:0000313" key="10">
    <source>
        <dbReference type="Proteomes" id="UP000005237"/>
    </source>
</evidence>
<feature type="region of interest" description="Disordered" evidence="7">
    <location>
        <begin position="162"/>
        <end position="211"/>
    </location>
</feature>
<evidence type="ECO:0000256" key="1">
    <source>
        <dbReference type="ARBA" id="ARBA00004123"/>
    </source>
</evidence>
<dbReference type="PROSITE" id="PS00027">
    <property type="entry name" value="HOMEOBOX_1"/>
    <property type="match status" value="1"/>
</dbReference>
<dbReference type="SMART" id="SM00389">
    <property type="entry name" value="HOX"/>
    <property type="match status" value="1"/>
</dbReference>
<evidence type="ECO:0000256" key="7">
    <source>
        <dbReference type="SAM" id="MobiDB-lite"/>
    </source>
</evidence>
<feature type="DNA-binding region" description="Homeobox" evidence="5">
    <location>
        <begin position="107"/>
        <end position="166"/>
    </location>
</feature>
<feature type="region of interest" description="Disordered" evidence="7">
    <location>
        <begin position="1"/>
        <end position="27"/>
    </location>
</feature>
<dbReference type="InterPro" id="IPR020479">
    <property type="entry name" value="HD_metazoa"/>
</dbReference>
<evidence type="ECO:0000256" key="4">
    <source>
        <dbReference type="ARBA" id="ARBA00023242"/>
    </source>
</evidence>
<sequence length="268" mass="29819">MSSGSSSSSTNDSVADSVTPASDPTAFQLITTPPSTTAPNMTYFGFPAHQYPNDFSSYTPTAYATGPYPIATHSQLANFNNFRATSQLGLGLTASAQQNLMINTIGRRKRRVLFSPQQVNVLETKFQINKYLSAADREALARSINLTPTQVKIWFQNQRYKHKRQEKEKKMDGGRCYPDSDRDSDTDREGDSHGSLVCSPAIKKEDSEERKSQFMVGSSMTSGDNTCLPDIPSQTFPYQMYPSGGYMPQAFLYQQSYPQAPYMPFQAL</sequence>
<keyword evidence="3 5" id="KW-0371">Homeobox</keyword>